<keyword evidence="1" id="KW-0805">Transcription regulation</keyword>
<dbReference type="OrthoDB" id="3192286at2"/>
<feature type="domain" description="HTH gntR-type" evidence="5">
    <location>
        <begin position="11"/>
        <end position="79"/>
    </location>
</feature>
<evidence type="ECO:0000313" key="7">
    <source>
        <dbReference type="EMBL" id="PRI12583.1"/>
    </source>
</evidence>
<dbReference type="SUPFAM" id="SSF46785">
    <property type="entry name" value="Winged helix' DNA-binding domain"/>
    <property type="match status" value="1"/>
</dbReference>
<dbReference type="PANTHER" id="PTHR38445">
    <property type="entry name" value="HTH-TYPE TRANSCRIPTIONAL REPRESSOR YTRA"/>
    <property type="match status" value="1"/>
</dbReference>
<dbReference type="Gene3D" id="1.10.10.10">
    <property type="entry name" value="Winged helix-like DNA-binding domain superfamily/Winged helix DNA-binding domain"/>
    <property type="match status" value="1"/>
</dbReference>
<dbReference type="GO" id="GO:0003700">
    <property type="term" value="F:DNA-binding transcription factor activity"/>
    <property type="evidence" value="ECO:0007669"/>
    <property type="project" value="InterPro"/>
</dbReference>
<dbReference type="RefSeq" id="WP_105803900.1">
    <property type="nucleotide sequence ID" value="NZ_MWZD01000008.1"/>
</dbReference>
<sequence>MLVRVDGASERAIYAQIADSVRADIAAGSIGPGTALSPARELAAGLGVNVHTVLRAYQQLRDEGLVELKRRRGAVVTERAAGFTELREEVSRLVERAAGLGIGPAALAALVGGGAPPVALGPTPVPVPASSDGSTPRLAAAALAGERERAA</sequence>
<comment type="caution">
    <text evidence="6">The sequence shown here is derived from an EMBL/GenBank/DDBJ whole genome shotgun (WGS) entry which is preliminary data.</text>
</comment>
<proteinExistence type="predicted"/>
<dbReference type="EMBL" id="MWZD01000008">
    <property type="protein sequence ID" value="PRI12583.1"/>
    <property type="molecule type" value="Genomic_DNA"/>
</dbReference>
<evidence type="ECO:0000256" key="4">
    <source>
        <dbReference type="SAM" id="MobiDB-lite"/>
    </source>
</evidence>
<gene>
    <name evidence="6" type="ORF">B4915_00310</name>
    <name evidence="7" type="ORF">B4915_00515</name>
</gene>
<protein>
    <submittedName>
        <fullName evidence="6">GntR family transcriptional regulator</fullName>
    </submittedName>
</protein>
<dbReference type="PANTHER" id="PTHR38445:SF7">
    <property type="entry name" value="GNTR-FAMILY TRANSCRIPTIONAL REGULATOR"/>
    <property type="match status" value="1"/>
</dbReference>
<dbReference type="InterPro" id="IPR000524">
    <property type="entry name" value="Tscrpt_reg_HTH_GntR"/>
</dbReference>
<dbReference type="InterPro" id="IPR036388">
    <property type="entry name" value="WH-like_DNA-bd_sf"/>
</dbReference>
<evidence type="ECO:0000313" key="6">
    <source>
        <dbReference type="EMBL" id="PRI12548.1"/>
    </source>
</evidence>
<dbReference type="GO" id="GO:0003677">
    <property type="term" value="F:DNA binding"/>
    <property type="evidence" value="ECO:0007669"/>
    <property type="project" value="UniProtKB-KW"/>
</dbReference>
<dbReference type="AlphaFoldDB" id="A0A2S9QSJ9"/>
<organism evidence="6 8">
    <name type="scientific">Leucobacter massiliensis</name>
    <dbReference type="NCBI Taxonomy" id="1686285"/>
    <lineage>
        <taxon>Bacteria</taxon>
        <taxon>Bacillati</taxon>
        <taxon>Actinomycetota</taxon>
        <taxon>Actinomycetes</taxon>
        <taxon>Micrococcales</taxon>
        <taxon>Microbacteriaceae</taxon>
        <taxon>Leucobacter</taxon>
    </lineage>
</organism>
<keyword evidence="3" id="KW-0804">Transcription</keyword>
<reference evidence="6 8" key="1">
    <citation type="journal article" date="2017" name="New Microbes New Infect">
        <title>Genome sequence of 'Leucobacter massiliensis' sp. nov. isolated from human pharynx after travel to the 2014 Hajj.</title>
        <authorList>
            <person name="Leangapichart T."/>
            <person name="Gautret P."/>
            <person name="Nguyen T.T."/>
            <person name="Armstrong N."/>
            <person name="Rolain J.M."/>
        </authorList>
    </citation>
    <scope>NUCLEOTIDE SEQUENCE [LARGE SCALE GENOMIC DNA]</scope>
    <source>
        <strain evidence="6 8">122RC15</strain>
    </source>
</reference>
<evidence type="ECO:0000259" key="5">
    <source>
        <dbReference type="PROSITE" id="PS50949"/>
    </source>
</evidence>
<keyword evidence="2" id="KW-0238">DNA-binding</keyword>
<dbReference type="Pfam" id="PF00392">
    <property type="entry name" value="GntR"/>
    <property type="match status" value="1"/>
</dbReference>
<dbReference type="EMBL" id="MWZD01000008">
    <property type="protein sequence ID" value="PRI12548.1"/>
    <property type="molecule type" value="Genomic_DNA"/>
</dbReference>
<accession>A0A2S9QSJ9</accession>
<feature type="region of interest" description="Disordered" evidence="4">
    <location>
        <begin position="120"/>
        <end position="151"/>
    </location>
</feature>
<evidence type="ECO:0000256" key="3">
    <source>
        <dbReference type="ARBA" id="ARBA00023163"/>
    </source>
</evidence>
<evidence type="ECO:0000256" key="1">
    <source>
        <dbReference type="ARBA" id="ARBA00023015"/>
    </source>
</evidence>
<name>A0A2S9QSJ9_9MICO</name>
<dbReference type="CDD" id="cd07377">
    <property type="entry name" value="WHTH_GntR"/>
    <property type="match status" value="1"/>
</dbReference>
<dbReference type="SMART" id="SM00345">
    <property type="entry name" value="HTH_GNTR"/>
    <property type="match status" value="1"/>
</dbReference>
<evidence type="ECO:0000313" key="8">
    <source>
        <dbReference type="Proteomes" id="UP000238650"/>
    </source>
</evidence>
<dbReference type="Proteomes" id="UP000238650">
    <property type="component" value="Unassembled WGS sequence"/>
</dbReference>
<keyword evidence="8" id="KW-1185">Reference proteome</keyword>
<evidence type="ECO:0000256" key="2">
    <source>
        <dbReference type="ARBA" id="ARBA00023125"/>
    </source>
</evidence>
<dbReference type="PROSITE" id="PS50949">
    <property type="entry name" value="HTH_GNTR"/>
    <property type="match status" value="1"/>
</dbReference>
<dbReference type="InterPro" id="IPR036390">
    <property type="entry name" value="WH_DNA-bd_sf"/>
</dbReference>